<reference evidence="5 6" key="1">
    <citation type="journal article" date="2015" name="Genome Biol. Evol.">
        <title>Comparative Genomics of a Bacterivorous Green Alga Reveals Evolutionary Causalities and Consequences of Phago-Mixotrophic Mode of Nutrition.</title>
        <authorList>
            <person name="Burns J.A."/>
            <person name="Paasch A."/>
            <person name="Narechania A."/>
            <person name="Kim E."/>
        </authorList>
    </citation>
    <scope>NUCLEOTIDE SEQUENCE [LARGE SCALE GENOMIC DNA]</scope>
    <source>
        <strain evidence="5 6">PLY_AMNH</strain>
    </source>
</reference>
<keyword evidence="6" id="KW-1185">Reference proteome</keyword>
<name>A0AAE0C4U2_9CHLO</name>
<feature type="transmembrane region" description="Helical" evidence="3">
    <location>
        <begin position="1076"/>
        <end position="1094"/>
    </location>
</feature>
<gene>
    <name evidence="5" type="ORF">CYMTET_42106</name>
</gene>
<keyword evidence="3" id="KW-0812">Transmembrane</keyword>
<protein>
    <recommendedName>
        <fullName evidence="4">Response regulatory domain-containing protein</fullName>
    </recommendedName>
</protein>
<feature type="transmembrane region" description="Helical" evidence="3">
    <location>
        <begin position="1668"/>
        <end position="1690"/>
    </location>
</feature>
<evidence type="ECO:0000313" key="5">
    <source>
        <dbReference type="EMBL" id="KAK3248432.1"/>
    </source>
</evidence>
<feature type="transmembrane region" description="Helical" evidence="3">
    <location>
        <begin position="1533"/>
        <end position="1556"/>
    </location>
</feature>
<keyword evidence="3" id="KW-0472">Membrane</keyword>
<feature type="transmembrane region" description="Helical" evidence="3">
    <location>
        <begin position="727"/>
        <end position="745"/>
    </location>
</feature>
<keyword evidence="3" id="KW-1133">Transmembrane helix</keyword>
<dbReference type="GO" id="GO:0000160">
    <property type="term" value="P:phosphorelay signal transduction system"/>
    <property type="evidence" value="ECO:0007669"/>
    <property type="project" value="InterPro"/>
</dbReference>
<evidence type="ECO:0000313" key="6">
    <source>
        <dbReference type="Proteomes" id="UP001190700"/>
    </source>
</evidence>
<feature type="modified residue" description="4-aspartylphosphate" evidence="1">
    <location>
        <position position="567"/>
    </location>
</feature>
<comment type="caution">
    <text evidence="5">The sequence shown here is derived from an EMBL/GenBank/DDBJ whole genome shotgun (WGS) entry which is preliminary data.</text>
</comment>
<feature type="transmembrane region" description="Helical" evidence="3">
    <location>
        <begin position="812"/>
        <end position="834"/>
    </location>
</feature>
<sequence>MRWQGLCDKLHYALDLASRLSFLGRHVEERDDSEDEQNRLKFLELIHCNIPGAVFHLSIPRSENLSSARCIYCSVGSLQTFGIASSRLTSAGSNFVKVFTSIIDPQYKQDFLDRFADLEKSATGLEWKGKLLLPSASSALETPRWICVLIQPRAQTQSNAASGELQYVTATASSPWLDFVGCAWDCSAEQEAEELCIEKEMHQSDLHFFHFAQHSLAELLVLVDLVQQELPVLHKDLLSGRPEDHDDGLPDGDGQLLKSLLGELKRVCQRGKQDCLMRPLLNLISDGGYQQAPQIVTGEQIVAFFAGECNIVAAPPSTELANAHIQIDLKVMYIVLSNLVSNALKYGSQEEKPQVSIKPLTSTDLVGGACQSVVLELWNAPGANHMDFLENSKGILQPNCLPAHGLLSDGIGMATIQMCLKCTEWTMQHKVDLNGTTFQVCMPGAVVLDVDVGPMPACTDHNIQSGRNEDEGGWNIGQRSEQDDCAPEGDISARPLQTWPSKEPHGKLPPGVRVAVLDDAGMMRMVYKQQLRKMQVSSFWVQGECEAEIFGFAKLVMENNVDIVVLDQNLSEVLGFKVGKYVDGCSIMHDLMSMGFNGVCVTRTAYHSSECKSKYLGHGFDDVFSKIDSFEKQLNTSWKHIRELLLWRRTPALVGFRQMRFVQRAQVERFPAHSTSKLGSSPGKTKLDLPRQHSWESAYWEQTSSLARDQRQHSSRRDASTLSGEELIGLMCCLASAMACTVLSYRTERQRRLNFLAQQSSKQSAQLDGTSLGDTNADKLIQSPLLLYFLSRPLELRFCAHKHAQCLSSRRVGWRLGMIALLLLLAHIASSMAGLIDGSAFSSGGVITLAVLHAAASAASLARHQHYADEGVPAKHLETCWLLVMWLSQCTLVLCHGLDLQAPPAASAAVPLAMVALHWIHISADICQRQPWYQIAACGLVPLVVHGVWGVASFTVLNADWAASTEAATAAPAQHRNDAAFQLWTFSYVIAVGKTMAHSTNAYFNEKIARQDFLGVEEQRAAEDRAAQQEVVDATVTSDEGGIANRKELHGWQLHLPRHSWESAYWEQTAQRGEELIGLMCCLASAMACTVLSYRTERQRRLNFLAQQSSKQSAQLDGTSLGDTNADKLIQSPLLLYFLSRPLELRFCAHKHAQCLSSRRVEWRLGMIALLLLLAHIASSMAGLIDGSAFSSGGVITLAVLHAAASAASLARHQHYADEGVPAKHLETCWLLVMWLSQCTLVLCHGLDLQAPPAASAAVPLAMVALHWIHISADICQRQPWYQIAACGLVPLVVHGVWGVASFTVLNADWAASTEAATAAPAQHRNDAAFQLWTFSYVIAVGKTMAHSTNAYFNEKIARQDFLGVEEQRAAEDRAAQQEAPPAASAAVPLAMVALHWIHISADICQRQPWYQIAACGLVPLVVHGVWGVASFTVLNADWAASTEAATAAPAQHRNDAAFQLWTFSYVIAAGTTMARSMDTYFNEKIARQDFLGVEEQRAAEDRAAQQEVVDATVTSDEGGIANRKELHGGPGVGAMLSWTCKAVWGMLGTLALWYAGYQSSLARDQRQHSSRRDASTLSGEELIGLMCCLASAMACTVLSYRTERQRRLNFLAQQSSKQSAQLDGTSLGDTNADKLIQSPLLLYFLSRPLELRFCAHKHAQCLSSRRVGWRLGMIALLLLLAHIASSMAGLIDGSAFSSGGVITLAVLHAAASAASLARHQHYADEGVPAKHLETCWLLVMWLSQCTLVLCHGLDLQAPPAASAAVPLAMVALHWIHISADICQRQPWYQIAACGLVPLVVHGVWGVASFTVLNADWAASTEAATAAPAQHRNDAAFQLWTFSYVIAVGKTMAHSTNAYFNEKIARQDFLGVEEQRAAEDRAAQQEVVDATVTSDEGGIANRKELHGWQLHLPRHSWESAYWEQTAQRGFHQTVAAAAAGALPVNWVGIIKPKPELELKWVNLTASCVSVDLASKRSRKIVKYTGMFTDYTARKHLGHLQKQRTIRLSDNHLFHAVKNSFVGAYHCAEQIRKSIQKSASSLPHHSLDPMIKHAHSLTLIALRGQSDCHCRAMLNNVFEGLYVSKMSSVRFAAVLEDIAVSKLGSLLECHVAGDAKVVTLIDLRMCTAMLVCLLTHILTEASCDSVTVKPVVYLNIVGTDVRVDIKHSVKRPLSKSGSLPLTQSTLLQDADNIMPNLQNLTPLQPSPAIAAIDANQMSALAVKERSRIDVCRQCIVHLGWELNVGVITSSNMDDIMCYSVIMPEVVHLEPCIIPENSKDAEQSSPPTQSGVLLQSWVKIAALDDCPISRLLLKRSLVVKLQAQEVWVSGKTYEEILNFPKLVMESGIHIVILDQCLSQALPPKVSETVTGNSVMKDLRRMGFKGMIILRSGDVQKDDDKEETFVRAGFNAIIGKDGDCAETICTKWHHWCNSTKVI</sequence>
<organism evidence="5 6">
    <name type="scientific">Cymbomonas tetramitiformis</name>
    <dbReference type="NCBI Taxonomy" id="36881"/>
    <lineage>
        <taxon>Eukaryota</taxon>
        <taxon>Viridiplantae</taxon>
        <taxon>Chlorophyta</taxon>
        <taxon>Pyramimonadophyceae</taxon>
        <taxon>Pyramimonadales</taxon>
        <taxon>Pyramimonadaceae</taxon>
        <taxon>Cymbomonas</taxon>
    </lineage>
</organism>
<dbReference type="Gene3D" id="3.40.50.2300">
    <property type="match status" value="1"/>
</dbReference>
<feature type="transmembrane region" description="Helical" evidence="3">
    <location>
        <begin position="932"/>
        <end position="952"/>
    </location>
</feature>
<evidence type="ECO:0000256" key="3">
    <source>
        <dbReference type="SAM" id="Phobius"/>
    </source>
</evidence>
<keyword evidence="1" id="KW-0597">Phosphoprotein</keyword>
<proteinExistence type="predicted"/>
<evidence type="ECO:0000256" key="1">
    <source>
        <dbReference type="PROSITE-ProRule" id="PRU00169"/>
    </source>
</evidence>
<feature type="region of interest" description="Disordered" evidence="2">
    <location>
        <begin position="461"/>
        <end position="505"/>
    </location>
</feature>
<dbReference type="InterPro" id="IPR011006">
    <property type="entry name" value="CheY-like_superfamily"/>
</dbReference>
<evidence type="ECO:0000259" key="4">
    <source>
        <dbReference type="PROSITE" id="PS50110"/>
    </source>
</evidence>
<feature type="transmembrane region" description="Helical" evidence="3">
    <location>
        <begin position="904"/>
        <end position="920"/>
    </location>
</feature>
<dbReference type="SUPFAM" id="SSF52172">
    <property type="entry name" value="CheY-like"/>
    <property type="match status" value="1"/>
</dbReference>
<dbReference type="PROSITE" id="PS50110">
    <property type="entry name" value="RESPONSE_REGULATORY"/>
    <property type="match status" value="1"/>
</dbReference>
<feature type="transmembrane region" description="Helical" evidence="3">
    <location>
        <begin position="1165"/>
        <end position="1185"/>
    </location>
</feature>
<accession>A0AAE0C4U2</accession>
<dbReference type="Proteomes" id="UP001190700">
    <property type="component" value="Unassembled WGS sequence"/>
</dbReference>
<evidence type="ECO:0000256" key="2">
    <source>
        <dbReference type="SAM" id="MobiDB-lite"/>
    </source>
</evidence>
<feature type="domain" description="Response regulatory" evidence="4">
    <location>
        <begin position="513"/>
        <end position="641"/>
    </location>
</feature>
<dbReference type="InterPro" id="IPR001789">
    <property type="entry name" value="Sig_transdc_resp-reg_receiver"/>
</dbReference>
<dbReference type="EMBL" id="LGRX02028093">
    <property type="protein sequence ID" value="KAK3248432.1"/>
    <property type="molecule type" value="Genomic_DNA"/>
</dbReference>